<name>A0A1I7XI25_HETBA</name>
<evidence type="ECO:0000313" key="6">
    <source>
        <dbReference type="Proteomes" id="UP000095283"/>
    </source>
</evidence>
<comment type="subcellular location">
    <subcellularLocation>
        <location evidence="1">Membrane</location>
    </subcellularLocation>
</comment>
<protein>
    <submittedName>
        <fullName evidence="7">G_PROTEIN_RECEP_F1_2 domain-containing protein</fullName>
    </submittedName>
</protein>
<dbReference type="GO" id="GO:0004930">
    <property type="term" value="F:G protein-coupled receptor activity"/>
    <property type="evidence" value="ECO:0007669"/>
    <property type="project" value="InterPro"/>
</dbReference>
<keyword evidence="4 5" id="KW-0472">Membrane</keyword>
<dbReference type="InterPro" id="IPR047130">
    <property type="entry name" value="7TM_GPCR_Srsx_nematod"/>
</dbReference>
<evidence type="ECO:0000313" key="7">
    <source>
        <dbReference type="WBParaSite" id="Hba_17400"/>
    </source>
</evidence>
<evidence type="ECO:0000256" key="3">
    <source>
        <dbReference type="ARBA" id="ARBA00022989"/>
    </source>
</evidence>
<dbReference type="SMART" id="SM01381">
    <property type="entry name" value="7TM_GPCR_Srsx"/>
    <property type="match status" value="1"/>
</dbReference>
<dbReference type="SUPFAM" id="SSF81321">
    <property type="entry name" value="Family A G protein-coupled receptor-like"/>
    <property type="match status" value="1"/>
</dbReference>
<dbReference type="InterPro" id="IPR000276">
    <property type="entry name" value="GPCR_Rhodpsn"/>
</dbReference>
<keyword evidence="6" id="KW-1185">Reference proteome</keyword>
<dbReference type="PANTHER" id="PTHR23360">
    <property type="entry name" value="G-PROTEIN COUPLED RECEPTORS FAMILY 1 PROFILE DOMAIN-CONTAINING PROTEIN-RELATED"/>
    <property type="match status" value="1"/>
</dbReference>
<dbReference type="Gene3D" id="1.20.1070.10">
    <property type="entry name" value="Rhodopsin 7-helix transmembrane proteins"/>
    <property type="match status" value="1"/>
</dbReference>
<keyword evidence="3 5" id="KW-1133">Transmembrane helix</keyword>
<dbReference type="Proteomes" id="UP000095283">
    <property type="component" value="Unplaced"/>
</dbReference>
<evidence type="ECO:0000256" key="5">
    <source>
        <dbReference type="SAM" id="Phobius"/>
    </source>
</evidence>
<dbReference type="WBParaSite" id="Hba_17400">
    <property type="protein sequence ID" value="Hba_17400"/>
    <property type="gene ID" value="Hba_17400"/>
</dbReference>
<evidence type="ECO:0000256" key="4">
    <source>
        <dbReference type="ARBA" id="ARBA00023136"/>
    </source>
</evidence>
<dbReference type="Pfam" id="PF10320">
    <property type="entry name" value="7TM_GPCR_Srsx"/>
    <property type="match status" value="1"/>
</dbReference>
<sequence length="231" mass="26555">MAMNFHLYIISFFTIIISSFGIFGNINVIWAVRKCKELRVKHGTGALLASLCFYQSICLIFELIGSIRIMTQYQTSEKLCYYSILPLIVANNIQLSLVLITALDLVLLVLRPTVYQRIQTLPYCCFMQIPCYVYAFTAVLLSVFHLRDIPILDYENLKKTDGSCIMDPSMRYQRKLIKSLSALMTVFFVQQYNLDLPVHCSCEYLTLSLRSMAKQQISSKATPYVVDNYII</sequence>
<proteinExistence type="predicted"/>
<dbReference type="PANTHER" id="PTHR23360:SF37">
    <property type="entry name" value="G-PROTEIN COUPLED RECEPTORS FAMILY 1 PROFILE DOMAIN-CONTAINING PROTEIN"/>
    <property type="match status" value="1"/>
</dbReference>
<reference evidence="7" key="1">
    <citation type="submission" date="2016-11" db="UniProtKB">
        <authorList>
            <consortium name="WormBaseParasite"/>
        </authorList>
    </citation>
    <scope>IDENTIFICATION</scope>
</reference>
<feature type="transmembrane region" description="Helical" evidence="5">
    <location>
        <begin position="44"/>
        <end position="64"/>
    </location>
</feature>
<evidence type="ECO:0000256" key="1">
    <source>
        <dbReference type="ARBA" id="ARBA00004370"/>
    </source>
</evidence>
<feature type="transmembrane region" description="Helical" evidence="5">
    <location>
        <begin position="6"/>
        <end position="32"/>
    </location>
</feature>
<dbReference type="AlphaFoldDB" id="A0A1I7XI25"/>
<feature type="transmembrane region" description="Helical" evidence="5">
    <location>
        <begin position="121"/>
        <end position="144"/>
    </location>
</feature>
<dbReference type="InterPro" id="IPR019424">
    <property type="entry name" value="7TM_GPCR_Srsx"/>
</dbReference>
<organism evidence="6 7">
    <name type="scientific">Heterorhabditis bacteriophora</name>
    <name type="common">Entomopathogenic nematode worm</name>
    <dbReference type="NCBI Taxonomy" id="37862"/>
    <lineage>
        <taxon>Eukaryota</taxon>
        <taxon>Metazoa</taxon>
        <taxon>Ecdysozoa</taxon>
        <taxon>Nematoda</taxon>
        <taxon>Chromadorea</taxon>
        <taxon>Rhabditida</taxon>
        <taxon>Rhabditina</taxon>
        <taxon>Rhabditomorpha</taxon>
        <taxon>Strongyloidea</taxon>
        <taxon>Heterorhabditidae</taxon>
        <taxon>Heterorhabditis</taxon>
    </lineage>
</organism>
<accession>A0A1I7XI25</accession>
<dbReference type="GO" id="GO:0016020">
    <property type="term" value="C:membrane"/>
    <property type="evidence" value="ECO:0007669"/>
    <property type="project" value="UniProtKB-SubCell"/>
</dbReference>
<feature type="transmembrane region" description="Helical" evidence="5">
    <location>
        <begin position="84"/>
        <end position="109"/>
    </location>
</feature>
<evidence type="ECO:0000256" key="2">
    <source>
        <dbReference type="ARBA" id="ARBA00022692"/>
    </source>
</evidence>
<keyword evidence="2 5" id="KW-0812">Transmembrane</keyword>